<dbReference type="EMBL" id="JACCFY010000001">
    <property type="protein sequence ID" value="NYJ78235.1"/>
    <property type="molecule type" value="Genomic_DNA"/>
</dbReference>
<evidence type="ECO:0000313" key="2">
    <source>
        <dbReference type="Proteomes" id="UP000535437"/>
    </source>
</evidence>
<sequence>MLQTTVPPAPDPSRHPQKVIPVAPTVDDVRSLASTLPDVVEGTYRGHPKWSVLNAAFAWERPFTQADIRRFGDETPPSGPILAVRVEDLDEKDAVLASGVPGLFSTPHFDGHPSVLIQLETIDPDDLRVALEDAWFACAPADLAEEFQTRRRDPG</sequence>
<evidence type="ECO:0008006" key="3">
    <source>
        <dbReference type="Google" id="ProtNLM"/>
    </source>
</evidence>
<dbReference type="RefSeq" id="WP_343047490.1">
    <property type="nucleotide sequence ID" value="NZ_BAAALL010000002.1"/>
</dbReference>
<organism evidence="1 2">
    <name type="scientific">Nesterenkonia xinjiangensis</name>
    <dbReference type="NCBI Taxonomy" id="225327"/>
    <lineage>
        <taxon>Bacteria</taxon>
        <taxon>Bacillati</taxon>
        <taxon>Actinomycetota</taxon>
        <taxon>Actinomycetes</taxon>
        <taxon>Micrococcales</taxon>
        <taxon>Micrococcaceae</taxon>
        <taxon>Nesterenkonia</taxon>
    </lineage>
</organism>
<protein>
    <recommendedName>
        <fullName evidence="3">YjbR protein</fullName>
    </recommendedName>
</protein>
<dbReference type="Proteomes" id="UP000535437">
    <property type="component" value="Unassembled WGS sequence"/>
</dbReference>
<keyword evidence="2" id="KW-1185">Reference proteome</keyword>
<comment type="caution">
    <text evidence="1">The sequence shown here is derived from an EMBL/GenBank/DDBJ whole genome shotgun (WGS) entry which is preliminary data.</text>
</comment>
<accession>A0A7Z0GLR3</accession>
<gene>
    <name evidence="1" type="ORF">HNR09_001646</name>
</gene>
<reference evidence="1 2" key="1">
    <citation type="submission" date="2020-07" db="EMBL/GenBank/DDBJ databases">
        <title>Sequencing the genomes of 1000 actinobacteria strains.</title>
        <authorList>
            <person name="Klenk H.-P."/>
        </authorList>
    </citation>
    <scope>NUCLEOTIDE SEQUENCE [LARGE SCALE GENOMIC DNA]</scope>
    <source>
        <strain evidence="1 2">DSM 15475</strain>
    </source>
</reference>
<name>A0A7Z0GLR3_9MICC</name>
<dbReference type="AlphaFoldDB" id="A0A7Z0GLR3"/>
<proteinExistence type="predicted"/>
<evidence type="ECO:0000313" key="1">
    <source>
        <dbReference type="EMBL" id="NYJ78235.1"/>
    </source>
</evidence>